<feature type="signal peptide" evidence="1">
    <location>
        <begin position="1"/>
        <end position="20"/>
    </location>
</feature>
<gene>
    <name evidence="2" type="ORF">GCM10010967_30800</name>
</gene>
<dbReference type="EMBL" id="BMLI01000001">
    <property type="protein sequence ID" value="GGM95218.1"/>
    <property type="molecule type" value="Genomic_DNA"/>
</dbReference>
<dbReference type="SUPFAM" id="SSF52833">
    <property type="entry name" value="Thioredoxin-like"/>
    <property type="match status" value="1"/>
</dbReference>
<evidence type="ECO:0000313" key="3">
    <source>
        <dbReference type="Proteomes" id="UP000632339"/>
    </source>
</evidence>
<dbReference type="InterPro" id="IPR010634">
    <property type="entry name" value="DUF1223"/>
</dbReference>
<dbReference type="PANTHER" id="PTHR36057">
    <property type="match status" value="1"/>
</dbReference>
<name>A0ABQ2HYE2_9BACT</name>
<evidence type="ECO:0000256" key="1">
    <source>
        <dbReference type="SAM" id="SignalP"/>
    </source>
</evidence>
<protein>
    <recommendedName>
        <fullName evidence="4">DUF1223 domain-containing protein</fullName>
    </recommendedName>
</protein>
<reference evidence="3" key="1">
    <citation type="journal article" date="2019" name="Int. J. Syst. Evol. Microbiol.">
        <title>The Global Catalogue of Microorganisms (GCM) 10K type strain sequencing project: providing services to taxonomists for standard genome sequencing and annotation.</title>
        <authorList>
            <consortium name="The Broad Institute Genomics Platform"/>
            <consortium name="The Broad Institute Genome Sequencing Center for Infectious Disease"/>
            <person name="Wu L."/>
            <person name="Ma J."/>
        </authorList>
    </citation>
    <scope>NUCLEOTIDE SEQUENCE [LARGE SCALE GENOMIC DNA]</scope>
    <source>
        <strain evidence="3">CGMCC 1.6375</strain>
    </source>
</reference>
<dbReference type="Pfam" id="PF06764">
    <property type="entry name" value="DUF1223"/>
    <property type="match status" value="1"/>
</dbReference>
<dbReference type="RefSeq" id="WP_019942959.1">
    <property type="nucleotide sequence ID" value="NZ_BMLI01000001.1"/>
</dbReference>
<dbReference type="PANTHER" id="PTHR36057:SF1">
    <property type="entry name" value="LIPOPROTEIN LIPID ATTACHMENT SITE-LIKE PROTEIN, PUTATIVE (DUF1223)-RELATED"/>
    <property type="match status" value="1"/>
</dbReference>
<sequence>MKTIITSFFLSLGLSVSATAFTSNTSSTDQTTTSNGFAVVELFTSEGCSSCPPADKLLAKIQEEYAGKPVYLLAFHVDYWNHQGWRDVFSDRDFTKRQYQYASWLNLETVYTPQAIVNGRHELVGSQEETLKRALGIELQAPATATLSSEAQIAAGKLTLSYQTGNAGKGTALQVAFVQKLAHTMVKRGENAGRLLPHVQIVRKIQAFPANAAGTVTLSLPDTFNPNEWEVLTFLQNTQTGAITAAARVEVSGTDHRPLTADGRPQ</sequence>
<keyword evidence="3" id="KW-1185">Reference proteome</keyword>
<evidence type="ECO:0000313" key="2">
    <source>
        <dbReference type="EMBL" id="GGM95218.1"/>
    </source>
</evidence>
<evidence type="ECO:0008006" key="4">
    <source>
        <dbReference type="Google" id="ProtNLM"/>
    </source>
</evidence>
<feature type="chain" id="PRO_5047517974" description="DUF1223 domain-containing protein" evidence="1">
    <location>
        <begin position="21"/>
        <end position="266"/>
    </location>
</feature>
<keyword evidence="1" id="KW-0732">Signal</keyword>
<accession>A0ABQ2HYE2</accession>
<dbReference type="InterPro" id="IPR036249">
    <property type="entry name" value="Thioredoxin-like_sf"/>
</dbReference>
<proteinExistence type="predicted"/>
<dbReference type="Proteomes" id="UP000632339">
    <property type="component" value="Unassembled WGS sequence"/>
</dbReference>
<organism evidence="2 3">
    <name type="scientific">Dyadobacter beijingensis</name>
    <dbReference type="NCBI Taxonomy" id="365489"/>
    <lineage>
        <taxon>Bacteria</taxon>
        <taxon>Pseudomonadati</taxon>
        <taxon>Bacteroidota</taxon>
        <taxon>Cytophagia</taxon>
        <taxon>Cytophagales</taxon>
        <taxon>Spirosomataceae</taxon>
        <taxon>Dyadobacter</taxon>
    </lineage>
</organism>
<comment type="caution">
    <text evidence="2">The sequence shown here is derived from an EMBL/GenBank/DDBJ whole genome shotgun (WGS) entry which is preliminary data.</text>
</comment>